<dbReference type="Pfam" id="PF01722">
    <property type="entry name" value="BolA"/>
    <property type="match status" value="1"/>
</dbReference>
<dbReference type="InterPro" id="IPR002634">
    <property type="entry name" value="BolA"/>
</dbReference>
<comment type="caution">
    <text evidence="4">The sequence shown here is derived from an EMBL/GenBank/DDBJ whole genome shotgun (WGS) entry which is preliminary data.</text>
</comment>
<protein>
    <recommendedName>
        <fullName evidence="2">DNA-binding transcriptional regulator BolA</fullName>
    </recommendedName>
</protein>
<evidence type="ECO:0000256" key="1">
    <source>
        <dbReference type="ARBA" id="ARBA00005578"/>
    </source>
</evidence>
<dbReference type="PIRSF" id="PIRSF003113">
    <property type="entry name" value="BolA"/>
    <property type="match status" value="1"/>
</dbReference>
<dbReference type="EMBL" id="JAFKCV010000004">
    <property type="protein sequence ID" value="MBN7825533.1"/>
    <property type="molecule type" value="Genomic_DNA"/>
</dbReference>
<sequence length="111" mass="12364">MNIQTRIEEKLINHFLPDYLEVINESHKHNVPQGSETHFKVVLVSPSFVGERLINRHRAVNAVLKDELADHIHALALHTYTDSEWRGLYGGAPDSPACLGGMKKPAQSVSA</sequence>
<dbReference type="Proteomes" id="UP000664654">
    <property type="component" value="Unassembled WGS sequence"/>
</dbReference>
<gene>
    <name evidence="4" type="primary">bolA</name>
    <name evidence="4" type="ORF">J0A66_09895</name>
</gene>
<dbReference type="GO" id="GO:0005829">
    <property type="term" value="C:cytosol"/>
    <property type="evidence" value="ECO:0007669"/>
    <property type="project" value="TreeGrafter"/>
</dbReference>
<dbReference type="InterPro" id="IPR036065">
    <property type="entry name" value="BolA-like_sf"/>
</dbReference>
<reference evidence="4" key="1">
    <citation type="submission" date="2021-03" db="EMBL/GenBank/DDBJ databases">
        <title>novel species isolated from a fishpond in China.</title>
        <authorList>
            <person name="Lu H."/>
            <person name="Cai Z."/>
        </authorList>
    </citation>
    <scope>NUCLEOTIDE SEQUENCE</scope>
    <source>
        <strain evidence="4">JCM 30855</strain>
    </source>
</reference>
<comment type="similarity">
    <text evidence="1 3">Belongs to the BolA/IbaG family.</text>
</comment>
<dbReference type="PANTHER" id="PTHR46229">
    <property type="entry name" value="BOLA TRANSCRIPTION REGULATOR"/>
    <property type="match status" value="1"/>
</dbReference>
<dbReference type="InterPro" id="IPR050961">
    <property type="entry name" value="BolA/IbaG_stress_morph_reg"/>
</dbReference>
<dbReference type="Gene3D" id="3.30.300.90">
    <property type="entry name" value="BolA-like"/>
    <property type="match status" value="1"/>
</dbReference>
<evidence type="ECO:0000313" key="4">
    <source>
        <dbReference type="EMBL" id="MBN7825533.1"/>
    </source>
</evidence>
<keyword evidence="5" id="KW-1185">Reference proteome</keyword>
<organism evidence="4 5">
    <name type="scientific">Bowmanella dokdonensis</name>
    <dbReference type="NCBI Taxonomy" id="751969"/>
    <lineage>
        <taxon>Bacteria</taxon>
        <taxon>Pseudomonadati</taxon>
        <taxon>Pseudomonadota</taxon>
        <taxon>Gammaproteobacteria</taxon>
        <taxon>Alteromonadales</taxon>
        <taxon>Alteromonadaceae</taxon>
        <taxon>Bowmanella</taxon>
    </lineage>
</organism>
<dbReference type="SUPFAM" id="SSF82657">
    <property type="entry name" value="BolA-like"/>
    <property type="match status" value="1"/>
</dbReference>
<dbReference type="AlphaFoldDB" id="A0A939DN30"/>
<evidence type="ECO:0000256" key="3">
    <source>
        <dbReference type="RuleBase" id="RU003860"/>
    </source>
</evidence>
<dbReference type="RefSeq" id="WP_206573636.1">
    <property type="nucleotide sequence ID" value="NZ_JAFKCV010000004.1"/>
</dbReference>
<dbReference type="GO" id="GO:1990229">
    <property type="term" value="C:iron-sulfur cluster assembly complex"/>
    <property type="evidence" value="ECO:0007669"/>
    <property type="project" value="UniProtKB-ARBA"/>
</dbReference>
<accession>A0A939DN30</accession>
<dbReference type="PANTHER" id="PTHR46229:SF2">
    <property type="entry name" value="BOLA-LIKE PROTEIN 1"/>
    <property type="match status" value="1"/>
</dbReference>
<evidence type="ECO:0000313" key="5">
    <source>
        <dbReference type="Proteomes" id="UP000664654"/>
    </source>
</evidence>
<dbReference type="FunFam" id="3.30.300.90:FF:000001">
    <property type="entry name" value="Transcriptional regulator BolA"/>
    <property type="match status" value="1"/>
</dbReference>
<dbReference type="NCBIfam" id="NF008638">
    <property type="entry name" value="PRK11628.1"/>
    <property type="match status" value="1"/>
</dbReference>
<dbReference type="GO" id="GO:0006351">
    <property type="term" value="P:DNA-templated transcription"/>
    <property type="evidence" value="ECO:0007669"/>
    <property type="project" value="TreeGrafter"/>
</dbReference>
<evidence type="ECO:0000256" key="2">
    <source>
        <dbReference type="ARBA" id="ARBA00074073"/>
    </source>
</evidence>
<proteinExistence type="inferred from homology"/>
<name>A0A939DN30_9ALTE</name>